<comment type="caution">
    <text evidence="5">The sequence shown here is derived from an EMBL/GenBank/DDBJ whole genome shotgun (WGS) entry which is preliminary data.</text>
</comment>
<keyword evidence="3" id="KW-0560">Oxidoreductase</keyword>
<dbReference type="PANTHER" id="PTHR43004">
    <property type="entry name" value="TRK SYSTEM POTASSIUM UPTAKE PROTEIN"/>
    <property type="match status" value="1"/>
</dbReference>
<keyword evidence="1" id="KW-0285">Flavoprotein</keyword>
<protein>
    <recommendedName>
        <fullName evidence="4">FAD-binding domain-containing protein</fullName>
    </recommendedName>
</protein>
<dbReference type="SUPFAM" id="SSF51905">
    <property type="entry name" value="FAD/NAD(P)-binding domain"/>
    <property type="match status" value="1"/>
</dbReference>
<evidence type="ECO:0000313" key="6">
    <source>
        <dbReference type="Proteomes" id="UP001194746"/>
    </source>
</evidence>
<proteinExistence type="predicted"/>
<dbReference type="InterPro" id="IPR036188">
    <property type="entry name" value="FAD/NAD-bd_sf"/>
</dbReference>
<dbReference type="Proteomes" id="UP001194746">
    <property type="component" value="Unassembled WGS sequence"/>
</dbReference>
<sequence length="592" mass="65704">MHPVVVVGGGPVGLVSSILLSLQGIQHLLFERYPSTSIHPKACGLNQRTLEIFRHIGIEDEVLQNGAPRDAHSRTAWYTSLGKKGREIHSCDAWGGGEYRVPFESASPSPYVVLPQIRLEPILQRRALQLNPTGVKYATEVLKIEEKSDRVIVTVQGVDGIQRDVEAKYVIGADGGRMVTDWLGISWEGEREIFDMVSAHIRAPLSQHHPESRAFISWFINPATGGSIKSGYMYHLGPYPSDPKTEEWYFGCAMLPSDPERFDTEATIKRVSQTLGIDGLNIELLSVSHWFVSSIVAEQFRSRAGRVFLVGDAAHRIPPWGALGVNTGVQDAFNLIWKLAFTLRGNHRNADRLLDTYDEERRPVASRVAHSSLSNLTNHAGAMDRAIGLTADQTYEENQRAIDISLDPTHSDYQRRRVEITKAEEVLKSEFGAHGTEVGWFYPSADINDEGKKTRHDGQIKPDGTFDDLIYHASTIPGHHLPHAWLQRGNVTISTRDLLVPDKFIMLSQTAGVWDWVRKASDFIKIELVNGGNDAWTDRDGKWQEVCNVGKHGAVLVRPDGIVAWRGKARDAKLSTLLGDLVSLNGAATASL</sequence>
<dbReference type="InterPro" id="IPR050641">
    <property type="entry name" value="RIFMO-like"/>
</dbReference>
<dbReference type="Gene3D" id="3.50.50.60">
    <property type="entry name" value="FAD/NAD(P)-binding domain"/>
    <property type="match status" value="1"/>
</dbReference>
<dbReference type="Pfam" id="PF01494">
    <property type="entry name" value="FAD_binding_3"/>
    <property type="match status" value="1"/>
</dbReference>
<dbReference type="GO" id="GO:0071949">
    <property type="term" value="F:FAD binding"/>
    <property type="evidence" value="ECO:0007669"/>
    <property type="project" value="InterPro"/>
</dbReference>
<dbReference type="GO" id="GO:0016709">
    <property type="term" value="F:oxidoreductase activity, acting on paired donors, with incorporation or reduction of molecular oxygen, NAD(P)H as one donor, and incorporation of one atom of oxygen"/>
    <property type="evidence" value="ECO:0007669"/>
    <property type="project" value="UniProtKB-ARBA"/>
</dbReference>
<dbReference type="EMBL" id="VCAU01000030">
    <property type="protein sequence ID" value="KAF9890002.1"/>
    <property type="molecule type" value="Genomic_DNA"/>
</dbReference>
<dbReference type="Gene3D" id="3.30.9.10">
    <property type="entry name" value="D-Amino Acid Oxidase, subunit A, domain 2"/>
    <property type="match status" value="1"/>
</dbReference>
<feature type="domain" description="FAD-binding" evidence="4">
    <location>
        <begin position="3"/>
        <end position="370"/>
    </location>
</feature>
<gene>
    <name evidence="5" type="ORF">FE257_006682</name>
</gene>
<reference evidence="5" key="2">
    <citation type="submission" date="2020-02" db="EMBL/GenBank/DDBJ databases">
        <authorList>
            <person name="Gilchrist C.L.M."/>
            <person name="Chooi Y.-H."/>
        </authorList>
    </citation>
    <scope>NUCLEOTIDE SEQUENCE</scope>
    <source>
        <strain evidence="5">MST-FP2251</strain>
    </source>
</reference>
<dbReference type="AlphaFoldDB" id="A0AAD4CPB5"/>
<evidence type="ECO:0000313" key="5">
    <source>
        <dbReference type="EMBL" id="KAF9890002.1"/>
    </source>
</evidence>
<evidence type="ECO:0000256" key="1">
    <source>
        <dbReference type="ARBA" id="ARBA00022630"/>
    </source>
</evidence>
<reference evidence="5" key="1">
    <citation type="journal article" date="2019" name="Beilstein J. Org. Chem.">
        <title>Nanangenines: drimane sesquiterpenoids as the dominant metabolite cohort of a novel Australian fungus, Aspergillus nanangensis.</title>
        <authorList>
            <person name="Lacey H.J."/>
            <person name="Gilchrist C.L.M."/>
            <person name="Crombie A."/>
            <person name="Kalaitzis J.A."/>
            <person name="Vuong D."/>
            <person name="Rutledge P.J."/>
            <person name="Turner P."/>
            <person name="Pitt J.I."/>
            <person name="Lacey E."/>
            <person name="Chooi Y.H."/>
            <person name="Piggott A.M."/>
        </authorList>
    </citation>
    <scope>NUCLEOTIDE SEQUENCE</scope>
    <source>
        <strain evidence="5">MST-FP2251</strain>
    </source>
</reference>
<dbReference type="Gene3D" id="3.40.30.120">
    <property type="match status" value="1"/>
</dbReference>
<dbReference type="InterPro" id="IPR002938">
    <property type="entry name" value="FAD-bd"/>
</dbReference>
<name>A0AAD4CPB5_ASPNN</name>
<evidence type="ECO:0000256" key="2">
    <source>
        <dbReference type="ARBA" id="ARBA00022827"/>
    </source>
</evidence>
<evidence type="ECO:0000256" key="3">
    <source>
        <dbReference type="ARBA" id="ARBA00023002"/>
    </source>
</evidence>
<dbReference type="PANTHER" id="PTHR43004:SF8">
    <property type="entry name" value="FAD-BINDING DOMAIN-CONTAINING PROTEIN-RELATED"/>
    <property type="match status" value="1"/>
</dbReference>
<dbReference type="Pfam" id="PF21274">
    <property type="entry name" value="Rng_hyd_C"/>
    <property type="match status" value="1"/>
</dbReference>
<organism evidence="5 6">
    <name type="scientific">Aspergillus nanangensis</name>
    <dbReference type="NCBI Taxonomy" id="2582783"/>
    <lineage>
        <taxon>Eukaryota</taxon>
        <taxon>Fungi</taxon>
        <taxon>Dikarya</taxon>
        <taxon>Ascomycota</taxon>
        <taxon>Pezizomycotina</taxon>
        <taxon>Eurotiomycetes</taxon>
        <taxon>Eurotiomycetidae</taxon>
        <taxon>Eurotiales</taxon>
        <taxon>Aspergillaceae</taxon>
        <taxon>Aspergillus</taxon>
        <taxon>Aspergillus subgen. Circumdati</taxon>
    </lineage>
</organism>
<keyword evidence="2" id="KW-0274">FAD</keyword>
<accession>A0AAD4CPB5</accession>
<dbReference type="PRINTS" id="PR00420">
    <property type="entry name" value="RNGMNOXGNASE"/>
</dbReference>
<evidence type="ECO:0000259" key="4">
    <source>
        <dbReference type="Pfam" id="PF01494"/>
    </source>
</evidence>
<keyword evidence="6" id="KW-1185">Reference proteome</keyword>